<protein>
    <recommendedName>
        <fullName evidence="3">Peptidyl-prolyl cis-trans isomerase</fullName>
    </recommendedName>
</protein>
<reference evidence="2" key="1">
    <citation type="submission" date="2016-01" db="EMBL/GenBank/DDBJ databases">
        <authorList>
            <person name="Mitreva M."/>
            <person name="Pepin K.H."/>
            <person name="Mihindukulasuriya K.A."/>
            <person name="Fulton R."/>
            <person name="Fronick C."/>
            <person name="O'Laughlin M."/>
            <person name="Miner T."/>
            <person name="Herter B."/>
            <person name="Rosa B.A."/>
            <person name="Cordes M."/>
            <person name="Tomlinson C."/>
            <person name="Wollam A."/>
            <person name="Palsikar V.B."/>
            <person name="Mardis E.R."/>
            <person name="Wilson R.K."/>
        </authorList>
    </citation>
    <scope>NUCLEOTIDE SEQUENCE [LARGE SCALE GENOMIC DNA]</scope>
    <source>
        <strain evidence="2">GED7749B</strain>
    </source>
</reference>
<comment type="caution">
    <text evidence="1">The sequence shown here is derived from an EMBL/GenBank/DDBJ whole genome shotgun (WGS) entry which is preliminary data.</text>
</comment>
<proteinExistence type="predicted"/>
<dbReference type="AlphaFoldDB" id="A0A133KCI8"/>
<gene>
    <name evidence="1" type="ORF">HMPREF3213_03386</name>
</gene>
<evidence type="ECO:0000313" key="1">
    <source>
        <dbReference type="EMBL" id="KWZ77197.1"/>
    </source>
</evidence>
<evidence type="ECO:0008006" key="3">
    <source>
        <dbReference type="Google" id="ProtNLM"/>
    </source>
</evidence>
<dbReference type="Proteomes" id="UP000070376">
    <property type="component" value="Unassembled WGS sequence"/>
</dbReference>
<dbReference type="PATRIC" id="fig|1398.22.peg.3399"/>
<accession>A0A133KCI8</accession>
<dbReference type="EMBL" id="LRPN01000177">
    <property type="protein sequence ID" value="KWZ77197.1"/>
    <property type="molecule type" value="Genomic_DNA"/>
</dbReference>
<organism evidence="1 2">
    <name type="scientific">Heyndrickxia coagulans</name>
    <name type="common">Weizmannia coagulans</name>
    <dbReference type="NCBI Taxonomy" id="1398"/>
    <lineage>
        <taxon>Bacteria</taxon>
        <taxon>Bacillati</taxon>
        <taxon>Bacillota</taxon>
        <taxon>Bacilli</taxon>
        <taxon>Bacillales</taxon>
        <taxon>Bacillaceae</taxon>
        <taxon>Heyndrickxia</taxon>
    </lineage>
</organism>
<name>A0A133KCI8_HEYCO</name>
<evidence type="ECO:0000313" key="2">
    <source>
        <dbReference type="Proteomes" id="UP000070376"/>
    </source>
</evidence>
<sequence length="164" mass="18531">MMIMQIKGKVKFPITLDIGTWIFDDRKVDLDTYFDEEKQETSQEEAYLKKTGKYFDKAMAEGADPQAAVRTKPKFKRHHLKTGTFGIPVGLFIQNAEPLEDAEKIVFETKNGPVAYPLEMAGHLIAAFSIKGRALKEDGPLHILLDDGSNRENPVKYVTGMRIE</sequence>